<reference evidence="3 4" key="1">
    <citation type="journal article" name="Nat. Commun.">
        <title>Undinarchaeota illuminate DPANN phylogeny and the impact of gene transfer on archaeal evolution.</title>
        <authorList>
            <person name="Dombrowski N."/>
            <person name="Williams T.A."/>
            <person name="Sun J."/>
            <person name="Woodcroft B.J."/>
            <person name="Lee J.H."/>
            <person name="Minh B.Q."/>
            <person name="Rinke C."/>
            <person name="Spang A."/>
        </authorList>
    </citation>
    <scope>NUCLEOTIDE SEQUENCE [LARGE SCALE GENOMIC DNA]</scope>
    <source>
        <strain evidence="3">MAG_bin1129</strain>
    </source>
</reference>
<name>A0A832X5V0_9ARCH</name>
<dbReference type="SUPFAM" id="SSF55811">
    <property type="entry name" value="Nudix"/>
    <property type="match status" value="1"/>
</dbReference>
<gene>
    <name evidence="3" type="ORF">H1016_01370</name>
</gene>
<dbReference type="PROSITE" id="PS51462">
    <property type="entry name" value="NUDIX"/>
    <property type="match status" value="1"/>
</dbReference>
<dbReference type="CDD" id="cd02883">
    <property type="entry name" value="NUDIX_Hydrolase"/>
    <property type="match status" value="1"/>
</dbReference>
<evidence type="ECO:0000313" key="4">
    <source>
        <dbReference type="Proteomes" id="UP000646946"/>
    </source>
</evidence>
<dbReference type="PANTHER" id="PTHR43736">
    <property type="entry name" value="ADP-RIBOSE PYROPHOSPHATASE"/>
    <property type="match status" value="1"/>
</dbReference>
<organism evidence="3 4">
    <name type="scientific">Candidatus Naiadarchaeum limnaeum</name>
    <dbReference type="NCBI Taxonomy" id="2756139"/>
    <lineage>
        <taxon>Archaea</taxon>
        <taxon>Candidatus Undinarchaeota</taxon>
        <taxon>Candidatus Undinarchaeia</taxon>
        <taxon>Candidatus Naiadarchaeales</taxon>
        <taxon>Candidatus Naiadarchaeaceae</taxon>
        <taxon>Candidatus Naiadarchaeum</taxon>
    </lineage>
</organism>
<dbReference type="InterPro" id="IPR015797">
    <property type="entry name" value="NUDIX_hydrolase-like_dom_sf"/>
</dbReference>
<evidence type="ECO:0000259" key="2">
    <source>
        <dbReference type="PROSITE" id="PS51462"/>
    </source>
</evidence>
<evidence type="ECO:0000256" key="1">
    <source>
        <dbReference type="ARBA" id="ARBA00022801"/>
    </source>
</evidence>
<proteinExistence type="predicted"/>
<comment type="caution">
    <text evidence="3">The sequence shown here is derived from an EMBL/GenBank/DDBJ whole genome shotgun (WGS) entry which is preliminary data.</text>
</comment>
<dbReference type="PROSITE" id="PS00893">
    <property type="entry name" value="NUDIX_BOX"/>
    <property type="match status" value="1"/>
</dbReference>
<keyword evidence="1 3" id="KW-0378">Hydrolase</keyword>
<protein>
    <submittedName>
        <fullName evidence="3">NUDIX hydrolase</fullName>
    </submittedName>
</protein>
<dbReference type="Gene3D" id="3.90.79.10">
    <property type="entry name" value="Nucleoside Triphosphate Pyrophosphohydrolase"/>
    <property type="match status" value="1"/>
</dbReference>
<dbReference type="PRINTS" id="PR00502">
    <property type="entry name" value="NUDIXFAMILY"/>
</dbReference>
<dbReference type="AlphaFoldDB" id="A0A832X5V0"/>
<dbReference type="Pfam" id="PF00293">
    <property type="entry name" value="NUDIX"/>
    <property type="match status" value="1"/>
</dbReference>
<dbReference type="EMBL" id="DVAB01000013">
    <property type="protein sequence ID" value="HIK00170.1"/>
    <property type="molecule type" value="Genomic_DNA"/>
</dbReference>
<accession>A0A832X5V0</accession>
<sequence>MNIIELSGCVIIANGKLLVLWKNEHGHYELPGGKVKEGETLEEAAIRETKEEIGCDVELLKYAGYIDFSIKGKNCRSHNYLAKIKEGQTPRIMEPKSFKDLIWLPIENYEEYTVAPNVKKICEDYLSGKF</sequence>
<dbReference type="InterPro" id="IPR020084">
    <property type="entry name" value="NUDIX_hydrolase_CS"/>
</dbReference>
<dbReference type="InterPro" id="IPR020476">
    <property type="entry name" value="Nudix_hydrolase"/>
</dbReference>
<dbReference type="Proteomes" id="UP000646946">
    <property type="component" value="Unassembled WGS sequence"/>
</dbReference>
<feature type="domain" description="Nudix hydrolase" evidence="2">
    <location>
        <begin position="2"/>
        <end position="126"/>
    </location>
</feature>
<evidence type="ECO:0000313" key="3">
    <source>
        <dbReference type="EMBL" id="HIK00170.1"/>
    </source>
</evidence>
<keyword evidence="4" id="KW-1185">Reference proteome</keyword>
<dbReference type="GO" id="GO:0016787">
    <property type="term" value="F:hydrolase activity"/>
    <property type="evidence" value="ECO:0007669"/>
    <property type="project" value="UniProtKB-KW"/>
</dbReference>
<dbReference type="InterPro" id="IPR000086">
    <property type="entry name" value="NUDIX_hydrolase_dom"/>
</dbReference>
<dbReference type="PANTHER" id="PTHR43736:SF1">
    <property type="entry name" value="DIHYDRONEOPTERIN TRIPHOSPHATE DIPHOSPHATASE"/>
    <property type="match status" value="1"/>
</dbReference>